<evidence type="ECO:0000256" key="1">
    <source>
        <dbReference type="SAM" id="MobiDB-lite"/>
    </source>
</evidence>
<gene>
    <name evidence="2" type="ORF">PROPJV5_0869</name>
</gene>
<keyword evidence="2" id="KW-0238">DNA-binding</keyword>
<organism evidence="2 3">
    <name type="scientific">Propionibacterium ruminifibrarum</name>
    <dbReference type="NCBI Taxonomy" id="1962131"/>
    <lineage>
        <taxon>Bacteria</taxon>
        <taxon>Bacillati</taxon>
        <taxon>Actinomycetota</taxon>
        <taxon>Actinomycetes</taxon>
        <taxon>Propionibacteriales</taxon>
        <taxon>Propionibacteriaceae</taxon>
        <taxon>Propionibacterium</taxon>
    </lineage>
</organism>
<protein>
    <submittedName>
        <fullName evidence="2">Winged helix-turn-helix DNA-binding domain</fullName>
    </submittedName>
</protein>
<dbReference type="OrthoDB" id="3728876at2"/>
<sequence>MGVPEGYREFVAEHTPALYRIAFLLSHDRDIAENLLNRTAKELLKQYKHRTSDAECAEWARLCVYRLFLEDAGKDGYEDAPPANAGEQSGEAFIARRLAALAPVDRAIAVHAVLDDCSTQKVATDLACSTGEVRSALATFSALSSSPPVQHDDEGDIPTVVMPAAGNGAGRDEREQHGLIPLKTQPRKRKFGSIVEIRRHLDAKAGRKSAAEKAAENSSVGSAAQIGFTWVQGDEPGSRGKVYSGDPALSATDRNAGEPPVHNDDDASTRSGGPARVMQNAPDDDQPQGPSPRRLATG</sequence>
<dbReference type="GO" id="GO:0003677">
    <property type="term" value="F:DNA binding"/>
    <property type="evidence" value="ECO:0007669"/>
    <property type="project" value="UniProtKB-KW"/>
</dbReference>
<dbReference type="Proteomes" id="UP000265962">
    <property type="component" value="Unassembled WGS sequence"/>
</dbReference>
<evidence type="ECO:0000313" key="3">
    <source>
        <dbReference type="Proteomes" id="UP000265962"/>
    </source>
</evidence>
<feature type="region of interest" description="Disordered" evidence="1">
    <location>
        <begin position="231"/>
        <end position="298"/>
    </location>
</feature>
<dbReference type="RefSeq" id="WP_147385345.1">
    <property type="nucleotide sequence ID" value="NZ_OMOH01000003.1"/>
</dbReference>
<accession>A0A375HZE2</accession>
<dbReference type="AlphaFoldDB" id="A0A375HZE2"/>
<dbReference type="Gene3D" id="1.20.140.160">
    <property type="match status" value="1"/>
</dbReference>
<keyword evidence="3" id="KW-1185">Reference proteome</keyword>
<dbReference type="EMBL" id="OMOH01000003">
    <property type="protein sequence ID" value="SPF67914.1"/>
    <property type="molecule type" value="Genomic_DNA"/>
</dbReference>
<name>A0A375HZE2_9ACTN</name>
<evidence type="ECO:0000313" key="2">
    <source>
        <dbReference type="EMBL" id="SPF67914.1"/>
    </source>
</evidence>
<reference evidence="3" key="1">
    <citation type="submission" date="2018-02" db="EMBL/GenBank/DDBJ databases">
        <authorList>
            <person name="Hornung B."/>
        </authorList>
    </citation>
    <scope>NUCLEOTIDE SEQUENCE [LARGE SCALE GENOMIC DNA]</scope>
</reference>
<proteinExistence type="predicted"/>